<protein>
    <submittedName>
        <fullName evidence="1">Uncharacterized protein</fullName>
    </submittedName>
</protein>
<dbReference type="EMBL" id="CAVMJV010000002">
    <property type="protein sequence ID" value="CAK5012515.1"/>
    <property type="molecule type" value="Genomic_DNA"/>
</dbReference>
<proteinExistence type="predicted"/>
<accession>A0ACB0XQB9</accession>
<gene>
    <name evidence="1" type="ORF">MENTE1834_LOCUS2143</name>
</gene>
<evidence type="ECO:0000313" key="1">
    <source>
        <dbReference type="EMBL" id="CAK5012515.1"/>
    </source>
</evidence>
<sequence length="50" mass="5620">MADIEILRHYLNKFHNSDNELRNEIGMQSGEGSSGSQQLVAQDVCIIVMK</sequence>
<evidence type="ECO:0000313" key="2">
    <source>
        <dbReference type="Proteomes" id="UP001497535"/>
    </source>
</evidence>
<name>A0ACB0XQB9_MELEN</name>
<dbReference type="Proteomes" id="UP001497535">
    <property type="component" value="Unassembled WGS sequence"/>
</dbReference>
<organism evidence="1 2">
    <name type="scientific">Meloidogyne enterolobii</name>
    <name type="common">Root-knot nematode worm</name>
    <name type="synonym">Meloidogyne mayaguensis</name>
    <dbReference type="NCBI Taxonomy" id="390850"/>
    <lineage>
        <taxon>Eukaryota</taxon>
        <taxon>Metazoa</taxon>
        <taxon>Ecdysozoa</taxon>
        <taxon>Nematoda</taxon>
        <taxon>Chromadorea</taxon>
        <taxon>Rhabditida</taxon>
        <taxon>Tylenchina</taxon>
        <taxon>Tylenchomorpha</taxon>
        <taxon>Tylenchoidea</taxon>
        <taxon>Meloidogynidae</taxon>
        <taxon>Meloidogyninae</taxon>
        <taxon>Meloidogyne</taxon>
    </lineage>
</organism>
<keyword evidence="2" id="KW-1185">Reference proteome</keyword>
<reference evidence="1" key="1">
    <citation type="submission" date="2023-11" db="EMBL/GenBank/DDBJ databases">
        <authorList>
            <person name="Poullet M."/>
        </authorList>
    </citation>
    <scope>NUCLEOTIDE SEQUENCE</scope>
    <source>
        <strain evidence="1">E1834</strain>
    </source>
</reference>
<comment type="caution">
    <text evidence="1">The sequence shown here is derived from an EMBL/GenBank/DDBJ whole genome shotgun (WGS) entry which is preliminary data.</text>
</comment>